<dbReference type="InterPro" id="IPR017907">
    <property type="entry name" value="Znf_RING_CS"/>
</dbReference>
<dbReference type="HOGENOM" id="CLU_1258255_0_0_1"/>
<evidence type="ECO:0000259" key="5">
    <source>
        <dbReference type="PROSITE" id="PS50089"/>
    </source>
</evidence>
<keyword evidence="3" id="KW-0862">Zinc</keyword>
<dbReference type="Proteomes" id="UP000000600">
    <property type="component" value="Unassembled WGS sequence"/>
</dbReference>
<evidence type="ECO:0000313" key="6">
    <source>
        <dbReference type="EMBL" id="CAK85595.1"/>
    </source>
</evidence>
<keyword evidence="2 4" id="KW-0863">Zinc-finger</keyword>
<evidence type="ECO:0000256" key="3">
    <source>
        <dbReference type="ARBA" id="ARBA00022833"/>
    </source>
</evidence>
<dbReference type="Gene3D" id="3.30.40.10">
    <property type="entry name" value="Zinc/RING finger domain, C3HC4 (zinc finger)"/>
    <property type="match status" value="1"/>
</dbReference>
<dbReference type="InParanoid" id="A0DRC8"/>
<keyword evidence="7" id="KW-1185">Reference proteome</keyword>
<dbReference type="OrthoDB" id="8062037at2759"/>
<evidence type="ECO:0000313" key="7">
    <source>
        <dbReference type="Proteomes" id="UP000000600"/>
    </source>
</evidence>
<dbReference type="PANTHER" id="PTHR46016:SF1">
    <property type="entry name" value="RING-TYPE DOMAIN-CONTAINING PROTEIN"/>
    <property type="match status" value="1"/>
</dbReference>
<evidence type="ECO:0000256" key="2">
    <source>
        <dbReference type="ARBA" id="ARBA00022771"/>
    </source>
</evidence>
<gene>
    <name evidence="6" type="ORF">GSPATT00019312001</name>
</gene>
<dbReference type="STRING" id="5888.A0DRC8"/>
<dbReference type="InterPro" id="IPR013083">
    <property type="entry name" value="Znf_RING/FYVE/PHD"/>
</dbReference>
<dbReference type="SUPFAM" id="SSF57850">
    <property type="entry name" value="RING/U-box"/>
    <property type="match status" value="1"/>
</dbReference>
<dbReference type="PROSITE" id="PS50089">
    <property type="entry name" value="ZF_RING_2"/>
    <property type="match status" value="1"/>
</dbReference>
<dbReference type="SUPFAM" id="SSF49599">
    <property type="entry name" value="TRAF domain-like"/>
    <property type="match status" value="1"/>
</dbReference>
<dbReference type="GO" id="GO:0008270">
    <property type="term" value="F:zinc ion binding"/>
    <property type="evidence" value="ECO:0007669"/>
    <property type="project" value="UniProtKB-KW"/>
</dbReference>
<dbReference type="PANTHER" id="PTHR46016">
    <property type="entry name" value="ZINC FINGER, RING/FYVE/PHD-TYPE"/>
    <property type="match status" value="1"/>
</dbReference>
<dbReference type="EMBL" id="CT868541">
    <property type="protein sequence ID" value="CAK85595.1"/>
    <property type="molecule type" value="Genomic_DNA"/>
</dbReference>
<keyword evidence="1" id="KW-0479">Metal-binding</keyword>
<proteinExistence type="predicted"/>
<dbReference type="InterPro" id="IPR001841">
    <property type="entry name" value="Znf_RING"/>
</dbReference>
<dbReference type="PROSITE" id="PS00518">
    <property type="entry name" value="ZF_RING_1"/>
    <property type="match status" value="1"/>
</dbReference>
<organism evidence="6 7">
    <name type="scientific">Paramecium tetraurelia</name>
    <dbReference type="NCBI Taxonomy" id="5888"/>
    <lineage>
        <taxon>Eukaryota</taxon>
        <taxon>Sar</taxon>
        <taxon>Alveolata</taxon>
        <taxon>Ciliophora</taxon>
        <taxon>Intramacronucleata</taxon>
        <taxon>Oligohymenophorea</taxon>
        <taxon>Peniculida</taxon>
        <taxon>Parameciidae</taxon>
        <taxon>Paramecium</taxon>
    </lineage>
</organism>
<dbReference type="eggNOG" id="KOG0297">
    <property type="taxonomic scope" value="Eukaryota"/>
</dbReference>
<sequence length="229" mass="26596">MESIKQERNFVNEHSISKYLKCTICSAVFDEPTRLKCGHTFCKPCIVFWLKDHPNCPQCRANTKQKDFQSDRIAAGIISELAVYCLNRNYGCKWKGVIDNLQIHQKKCSAKSDATQLNLKMEYYQENDEDYELAQSNDPGNIGTRILAKLKDKGEVIDALKSSNENTKDDNLEENDPMLFLDELQKLSENIPLEEQRDKLSFNEKRETNFDDEDLPKQCRERINKQSNM</sequence>
<dbReference type="SMART" id="SM00184">
    <property type="entry name" value="RING"/>
    <property type="match status" value="1"/>
</dbReference>
<evidence type="ECO:0000256" key="1">
    <source>
        <dbReference type="ARBA" id="ARBA00022723"/>
    </source>
</evidence>
<protein>
    <recommendedName>
        <fullName evidence="5">RING-type domain-containing protein</fullName>
    </recommendedName>
</protein>
<reference evidence="6 7" key="1">
    <citation type="journal article" date="2006" name="Nature">
        <title>Global trends of whole-genome duplications revealed by the ciliate Paramecium tetraurelia.</title>
        <authorList>
            <consortium name="Genoscope"/>
            <person name="Aury J.-M."/>
            <person name="Jaillon O."/>
            <person name="Duret L."/>
            <person name="Noel B."/>
            <person name="Jubin C."/>
            <person name="Porcel B.M."/>
            <person name="Segurens B."/>
            <person name="Daubin V."/>
            <person name="Anthouard V."/>
            <person name="Aiach N."/>
            <person name="Arnaiz O."/>
            <person name="Billaut A."/>
            <person name="Beisson J."/>
            <person name="Blanc I."/>
            <person name="Bouhouche K."/>
            <person name="Camara F."/>
            <person name="Duharcourt S."/>
            <person name="Guigo R."/>
            <person name="Gogendeau D."/>
            <person name="Katinka M."/>
            <person name="Keller A.-M."/>
            <person name="Kissmehl R."/>
            <person name="Klotz C."/>
            <person name="Koll F."/>
            <person name="Le Moue A."/>
            <person name="Lepere C."/>
            <person name="Malinsky S."/>
            <person name="Nowacki M."/>
            <person name="Nowak J.K."/>
            <person name="Plattner H."/>
            <person name="Poulain J."/>
            <person name="Ruiz F."/>
            <person name="Serrano V."/>
            <person name="Zagulski M."/>
            <person name="Dessen P."/>
            <person name="Betermier M."/>
            <person name="Weissenbach J."/>
            <person name="Scarpelli C."/>
            <person name="Schachter V."/>
            <person name="Sperling L."/>
            <person name="Meyer E."/>
            <person name="Cohen J."/>
            <person name="Wincker P."/>
        </authorList>
    </citation>
    <scope>NUCLEOTIDE SEQUENCE [LARGE SCALE GENOMIC DNA]</scope>
    <source>
        <strain evidence="6 7">Stock d4-2</strain>
    </source>
</reference>
<dbReference type="RefSeq" id="XP_001452992.1">
    <property type="nucleotide sequence ID" value="XM_001452955.1"/>
</dbReference>
<dbReference type="Pfam" id="PF13923">
    <property type="entry name" value="zf-C3HC4_2"/>
    <property type="match status" value="1"/>
</dbReference>
<name>A0DRC8_PARTE</name>
<evidence type="ECO:0000256" key="4">
    <source>
        <dbReference type="PROSITE-ProRule" id="PRU00175"/>
    </source>
</evidence>
<dbReference type="GeneID" id="5038777"/>
<feature type="domain" description="RING-type" evidence="5">
    <location>
        <begin position="22"/>
        <end position="60"/>
    </location>
</feature>
<dbReference type="AlphaFoldDB" id="A0DRC8"/>
<dbReference type="OMA" id="PTRLKCG"/>
<dbReference type="InterPro" id="IPR051438">
    <property type="entry name" value="RNF_E3_ubiq-protein_ligase"/>
</dbReference>
<accession>A0DRC8</accession>
<dbReference type="KEGG" id="ptm:GSPATT00019312001"/>